<dbReference type="PANTHER" id="PTHR36974:SF1">
    <property type="entry name" value="DOXX FAMILY MEMBRANE PROTEIN"/>
    <property type="match status" value="1"/>
</dbReference>
<feature type="transmembrane region" description="Helical" evidence="1">
    <location>
        <begin position="128"/>
        <end position="145"/>
    </location>
</feature>
<name>A0ABQ2MYN8_9MICO</name>
<protein>
    <submittedName>
        <fullName evidence="2">Membrane protein</fullName>
    </submittedName>
</protein>
<feature type="transmembrane region" description="Helical" evidence="1">
    <location>
        <begin position="28"/>
        <end position="47"/>
    </location>
</feature>
<keyword evidence="3" id="KW-1185">Reference proteome</keyword>
<evidence type="ECO:0000313" key="2">
    <source>
        <dbReference type="EMBL" id="GGO60308.1"/>
    </source>
</evidence>
<comment type="caution">
    <text evidence="2">The sequence shown here is derived from an EMBL/GenBank/DDBJ whole genome shotgun (WGS) entry which is preliminary data.</text>
</comment>
<reference evidence="3" key="1">
    <citation type="journal article" date="2019" name="Int. J. Syst. Evol. Microbiol.">
        <title>The Global Catalogue of Microorganisms (GCM) 10K type strain sequencing project: providing services to taxonomists for standard genome sequencing and annotation.</title>
        <authorList>
            <consortium name="The Broad Institute Genomics Platform"/>
            <consortium name="The Broad Institute Genome Sequencing Center for Infectious Disease"/>
            <person name="Wu L."/>
            <person name="Ma J."/>
        </authorList>
    </citation>
    <scope>NUCLEOTIDE SEQUENCE [LARGE SCALE GENOMIC DNA]</scope>
    <source>
        <strain evidence="3">CGMCC 4.7181</strain>
    </source>
</reference>
<evidence type="ECO:0000256" key="1">
    <source>
        <dbReference type="SAM" id="Phobius"/>
    </source>
</evidence>
<dbReference type="EMBL" id="BMMQ01000001">
    <property type="protein sequence ID" value="GGO60308.1"/>
    <property type="molecule type" value="Genomic_DNA"/>
</dbReference>
<feature type="transmembrane region" description="Helical" evidence="1">
    <location>
        <begin position="92"/>
        <end position="108"/>
    </location>
</feature>
<accession>A0ABQ2MYN8</accession>
<sequence>MGRGSVGIRGPRLHNGCMKARNGRGRGLAKTLLGGALVFAGIAHLTFARRDFQAQVPDFVPLEPDTTVVASGIAEITLGTALAVSQGKRAGTVGRIAAVFFAAVFPGNVSQYTQRRSAFGLDTDRKRFARLFFQPVLIVAALWSTRA</sequence>
<proteinExistence type="predicted"/>
<keyword evidence="1" id="KW-0812">Transmembrane</keyword>
<gene>
    <name evidence="2" type="ORF">GCM10010910_05420</name>
</gene>
<organism evidence="2 3">
    <name type="scientific">Microbacterium nanhaiense</name>
    <dbReference type="NCBI Taxonomy" id="1301026"/>
    <lineage>
        <taxon>Bacteria</taxon>
        <taxon>Bacillati</taxon>
        <taxon>Actinomycetota</taxon>
        <taxon>Actinomycetes</taxon>
        <taxon>Micrococcales</taxon>
        <taxon>Microbacteriaceae</taxon>
        <taxon>Microbacterium</taxon>
    </lineage>
</organism>
<keyword evidence="1" id="KW-0472">Membrane</keyword>
<evidence type="ECO:0000313" key="3">
    <source>
        <dbReference type="Proteomes" id="UP000638043"/>
    </source>
</evidence>
<feature type="transmembrane region" description="Helical" evidence="1">
    <location>
        <begin position="67"/>
        <end position="85"/>
    </location>
</feature>
<keyword evidence="1" id="KW-1133">Transmembrane helix</keyword>
<dbReference type="Proteomes" id="UP000638043">
    <property type="component" value="Unassembled WGS sequence"/>
</dbReference>
<dbReference type="PANTHER" id="PTHR36974">
    <property type="entry name" value="MEMBRANE PROTEIN-RELATED"/>
    <property type="match status" value="1"/>
</dbReference>